<sequence length="179" mass="20599">MNCEFSLVDYVYRYCGYCHVTTNALTVIHVLNNAQFERWKVLVKKGYDDVPFEFKVDEGGVLPAATTGGKKNVVLPANEVDYVTVKRQRSVKKNSKKAFHYGRENVWKNNKFDPPQQGWRRSLQPFVADNAAFNEYYKEQGIVRADERDAFMECLRKPLPAAFKINSSVTYDLLPCALE</sequence>
<dbReference type="GO" id="GO:0001510">
    <property type="term" value="P:RNA methylation"/>
    <property type="evidence" value="ECO:0007669"/>
    <property type="project" value="InterPro"/>
</dbReference>
<dbReference type="AlphaFoldDB" id="A0AAD5GAB8"/>
<dbReference type="GO" id="GO:0008173">
    <property type="term" value="F:RNA methyltransferase activity"/>
    <property type="evidence" value="ECO:0007669"/>
    <property type="project" value="InterPro"/>
</dbReference>
<name>A0AAD5GAB8_AMBAR</name>
<dbReference type="PANTHER" id="PTHR22808:SF1">
    <property type="entry name" value="RNA CYTOSINE-C(5)-METHYLTRANSFERASE NSUN2-RELATED"/>
    <property type="match status" value="1"/>
</dbReference>
<dbReference type="PANTHER" id="PTHR22808">
    <property type="entry name" value="NCL1 YEAST -RELATED NOL1/NOP2/FMU SUN DOMAIN-CONTAINING"/>
    <property type="match status" value="1"/>
</dbReference>
<dbReference type="InterPro" id="IPR023267">
    <property type="entry name" value="RCMT"/>
</dbReference>
<protein>
    <submittedName>
        <fullName evidence="1">Uncharacterized protein</fullName>
    </submittedName>
</protein>
<comment type="caution">
    <text evidence="1">The sequence shown here is derived from an EMBL/GenBank/DDBJ whole genome shotgun (WGS) entry which is preliminary data.</text>
</comment>
<evidence type="ECO:0000313" key="2">
    <source>
        <dbReference type="Proteomes" id="UP001206925"/>
    </source>
</evidence>
<organism evidence="1 2">
    <name type="scientific">Ambrosia artemisiifolia</name>
    <name type="common">Common ragweed</name>
    <dbReference type="NCBI Taxonomy" id="4212"/>
    <lineage>
        <taxon>Eukaryota</taxon>
        <taxon>Viridiplantae</taxon>
        <taxon>Streptophyta</taxon>
        <taxon>Embryophyta</taxon>
        <taxon>Tracheophyta</taxon>
        <taxon>Spermatophyta</taxon>
        <taxon>Magnoliopsida</taxon>
        <taxon>eudicotyledons</taxon>
        <taxon>Gunneridae</taxon>
        <taxon>Pentapetalae</taxon>
        <taxon>asterids</taxon>
        <taxon>campanulids</taxon>
        <taxon>Asterales</taxon>
        <taxon>Asteraceae</taxon>
        <taxon>Asteroideae</taxon>
        <taxon>Heliantheae alliance</taxon>
        <taxon>Heliantheae</taxon>
        <taxon>Ambrosia</taxon>
    </lineage>
</organism>
<gene>
    <name evidence="1" type="ORF">M8C21_032033</name>
</gene>
<proteinExistence type="predicted"/>
<dbReference type="Proteomes" id="UP001206925">
    <property type="component" value="Unassembled WGS sequence"/>
</dbReference>
<evidence type="ECO:0000313" key="1">
    <source>
        <dbReference type="EMBL" id="KAI7732913.1"/>
    </source>
</evidence>
<reference evidence="1" key="1">
    <citation type="submission" date="2022-06" db="EMBL/GenBank/DDBJ databases">
        <title>Uncovering the hologenomic basis of an extraordinary plant invasion.</title>
        <authorList>
            <person name="Bieker V.C."/>
            <person name="Martin M.D."/>
            <person name="Gilbert T."/>
            <person name="Hodgins K."/>
            <person name="Battlay P."/>
            <person name="Petersen B."/>
            <person name="Wilson J."/>
        </authorList>
    </citation>
    <scope>NUCLEOTIDE SEQUENCE</scope>
    <source>
        <strain evidence="1">AA19_3_7</strain>
        <tissue evidence="1">Leaf</tissue>
    </source>
</reference>
<accession>A0AAD5GAB8</accession>
<keyword evidence="2" id="KW-1185">Reference proteome</keyword>
<dbReference type="EMBL" id="JAMZMK010010115">
    <property type="protein sequence ID" value="KAI7732913.1"/>
    <property type="molecule type" value="Genomic_DNA"/>
</dbReference>